<sequence length="303" mass="35547">MDQPEIIEDFYGVYLLYCINPKFKGRTYIGYTRDPNRRIKQHNRGTWAGGAYRTSNKGPWKMVMIVHGFPNNISALRFEWAWQNPTTTIRLQHLNLKRIPRKETEFKFKLRVLTEMLRVGPWCRLPLSIRWLEKDFFEEFEPERRPPKHMTICNGPVKSRNLKKQSEEQFSIQIECFICSQYITELNTKITCLNPDCELVCHITCLAELFLTPGEYVPIEGQCPFCDVKLKWGDLIRKMNGCTEHDKRKEQLDEDSEKDDGSNAESDKGDNDDDDDDADIVCTQDRGFVDNPSWFLDCNEDLL</sequence>
<dbReference type="Pfam" id="PF21202">
    <property type="entry name" value="SLX1_C"/>
    <property type="match status" value="1"/>
</dbReference>
<evidence type="ECO:0000256" key="1">
    <source>
        <dbReference type="ARBA" id="ARBA00022722"/>
    </source>
</evidence>
<dbReference type="PANTHER" id="PTHR20208:SF10">
    <property type="entry name" value="STRUCTURE-SPECIFIC ENDONUCLEASE SUBUNIT SLX1"/>
    <property type="match status" value="1"/>
</dbReference>
<evidence type="ECO:0000256" key="11">
    <source>
        <dbReference type="HAMAP-Rule" id="MF_03100"/>
    </source>
</evidence>
<feature type="domain" description="GIY-YIG" evidence="13">
    <location>
        <begin position="9"/>
        <end position="96"/>
    </location>
</feature>
<keyword evidence="3 11" id="KW-0255">Endonuclease</keyword>
<comment type="subunit">
    <text evidence="11">Forms a heterodimer with a member of the SLX4 family.</text>
</comment>
<comment type="function">
    <text evidence="11">Catalytic subunit of a heterodimeric structure-specific endonuclease that resolves DNA secondary structures generated during DNA repair and recombination. Has endonuclease activity towards branched DNA substrates, introducing single-strand cuts in duplex DNA close to junctions with ss-DNA.</text>
</comment>
<dbReference type="GO" id="GO:0000724">
    <property type="term" value="P:double-strand break repair via homologous recombination"/>
    <property type="evidence" value="ECO:0007669"/>
    <property type="project" value="TreeGrafter"/>
</dbReference>
<dbReference type="GO" id="GO:0008270">
    <property type="term" value="F:zinc ion binding"/>
    <property type="evidence" value="ECO:0007669"/>
    <property type="project" value="UniProtKB-KW"/>
</dbReference>
<keyword evidence="9 11" id="KW-0234">DNA repair</keyword>
<dbReference type="HAMAP" id="MF_03100">
    <property type="entry name" value="Endonuc_su_Slx1"/>
    <property type="match status" value="1"/>
</dbReference>
<dbReference type="SMART" id="SM00465">
    <property type="entry name" value="GIYc"/>
    <property type="match status" value="1"/>
</dbReference>
<comment type="similarity">
    <text evidence="11">Belongs to the SLX1 family.</text>
</comment>
<dbReference type="InterPro" id="IPR035901">
    <property type="entry name" value="GIY-YIG_endonuc_sf"/>
</dbReference>
<dbReference type="SMART" id="SM01197">
    <property type="entry name" value="FANCL_C"/>
    <property type="match status" value="1"/>
</dbReference>
<accession>A0A8S4FCG1</accession>
<evidence type="ECO:0000313" key="15">
    <source>
        <dbReference type="Proteomes" id="UP000653454"/>
    </source>
</evidence>
<gene>
    <name evidence="14" type="ORF">PLXY2_LOCUS8502</name>
</gene>
<keyword evidence="1 11" id="KW-0540">Nuclease</keyword>
<keyword evidence="5" id="KW-0863">Zinc-finger</keyword>
<keyword evidence="2" id="KW-0479">Metal-binding</keyword>
<dbReference type="InterPro" id="IPR000305">
    <property type="entry name" value="GIY-YIG_endonuc"/>
</dbReference>
<dbReference type="EMBL" id="CAJHNJ030000032">
    <property type="protein sequence ID" value="CAG9126174.1"/>
    <property type="molecule type" value="Genomic_DNA"/>
</dbReference>
<feature type="compositionally biased region" description="Acidic residues" evidence="12">
    <location>
        <begin position="270"/>
        <end position="279"/>
    </location>
</feature>
<dbReference type="SUPFAM" id="SSF82771">
    <property type="entry name" value="GIY-YIG endonuclease"/>
    <property type="match status" value="1"/>
</dbReference>
<dbReference type="Pfam" id="PF01541">
    <property type="entry name" value="GIY-YIG"/>
    <property type="match status" value="1"/>
</dbReference>
<keyword evidence="15" id="KW-1185">Reference proteome</keyword>
<dbReference type="InterPro" id="IPR027520">
    <property type="entry name" value="Slx1"/>
</dbReference>
<keyword evidence="7" id="KW-0862">Zinc</keyword>
<keyword evidence="10 11" id="KW-0539">Nucleus</keyword>
<reference evidence="14" key="1">
    <citation type="submission" date="2020-11" db="EMBL/GenBank/DDBJ databases">
        <authorList>
            <person name="Whiteford S."/>
        </authorList>
    </citation>
    <scope>NUCLEOTIDE SEQUENCE</scope>
</reference>
<dbReference type="Gene3D" id="3.30.40.10">
    <property type="entry name" value="Zinc/RING finger domain, C3HC4 (zinc finger)"/>
    <property type="match status" value="1"/>
</dbReference>
<dbReference type="GO" id="GO:0008821">
    <property type="term" value="F:crossover junction DNA endonuclease activity"/>
    <property type="evidence" value="ECO:0007669"/>
    <property type="project" value="TreeGrafter"/>
</dbReference>
<evidence type="ECO:0000256" key="3">
    <source>
        <dbReference type="ARBA" id="ARBA00022759"/>
    </source>
</evidence>
<dbReference type="FunFam" id="3.40.1440.10:FF:000008">
    <property type="entry name" value="Structure-specific endonuclease subunit SLX1 homolog"/>
    <property type="match status" value="1"/>
</dbReference>
<dbReference type="AlphaFoldDB" id="A0A8S4FCG1"/>
<dbReference type="InterPro" id="IPR013083">
    <property type="entry name" value="Znf_RING/FYVE/PHD"/>
</dbReference>
<comment type="caution">
    <text evidence="14">The sequence shown here is derived from an EMBL/GenBank/DDBJ whole genome shotgun (WGS) entry which is preliminary data.</text>
</comment>
<evidence type="ECO:0000256" key="2">
    <source>
        <dbReference type="ARBA" id="ARBA00022723"/>
    </source>
</evidence>
<dbReference type="EC" id="3.1.-.-" evidence="11"/>
<evidence type="ECO:0000259" key="13">
    <source>
        <dbReference type="PROSITE" id="PS50164"/>
    </source>
</evidence>
<organism evidence="14 15">
    <name type="scientific">Plutella xylostella</name>
    <name type="common">Diamondback moth</name>
    <name type="synonym">Plutella maculipennis</name>
    <dbReference type="NCBI Taxonomy" id="51655"/>
    <lineage>
        <taxon>Eukaryota</taxon>
        <taxon>Metazoa</taxon>
        <taxon>Ecdysozoa</taxon>
        <taxon>Arthropoda</taxon>
        <taxon>Hexapoda</taxon>
        <taxon>Insecta</taxon>
        <taxon>Pterygota</taxon>
        <taxon>Neoptera</taxon>
        <taxon>Endopterygota</taxon>
        <taxon>Lepidoptera</taxon>
        <taxon>Glossata</taxon>
        <taxon>Ditrysia</taxon>
        <taxon>Yponomeutoidea</taxon>
        <taxon>Plutellidae</taxon>
        <taxon>Plutella</taxon>
    </lineage>
</organism>
<dbReference type="GO" id="GO:0017108">
    <property type="term" value="F:5'-flap endonuclease activity"/>
    <property type="evidence" value="ECO:0007669"/>
    <property type="project" value="InterPro"/>
</dbReference>
<evidence type="ECO:0000313" key="14">
    <source>
        <dbReference type="EMBL" id="CAG9126174.1"/>
    </source>
</evidence>
<evidence type="ECO:0000256" key="5">
    <source>
        <dbReference type="ARBA" id="ARBA00022771"/>
    </source>
</evidence>
<comment type="cofactor">
    <cofactor evidence="11">
        <name>a divalent metal cation</name>
        <dbReference type="ChEBI" id="CHEBI:60240"/>
    </cofactor>
</comment>
<evidence type="ECO:0000256" key="10">
    <source>
        <dbReference type="ARBA" id="ARBA00023242"/>
    </source>
</evidence>
<dbReference type="InterPro" id="IPR050381">
    <property type="entry name" value="SLX1_endonuclease"/>
</dbReference>
<feature type="compositionally biased region" description="Basic and acidic residues" evidence="12">
    <location>
        <begin position="259"/>
        <end position="269"/>
    </location>
</feature>
<keyword evidence="4 11" id="KW-0227">DNA damage</keyword>
<dbReference type="GO" id="GO:0033557">
    <property type="term" value="C:Slx1-Slx4 complex"/>
    <property type="evidence" value="ECO:0007669"/>
    <property type="project" value="UniProtKB-UniRule"/>
</dbReference>
<protein>
    <recommendedName>
        <fullName evidence="11">Structure-specific endonuclease subunit SLX1 homolog</fullName>
        <ecNumber evidence="11">3.1.-.-</ecNumber>
    </recommendedName>
</protein>
<evidence type="ECO:0000256" key="12">
    <source>
        <dbReference type="SAM" id="MobiDB-lite"/>
    </source>
</evidence>
<dbReference type="PANTHER" id="PTHR20208">
    <property type="entry name" value="STRUCTURE-SPECIFIC ENDONUCLEASE SUBUNIT SLX1"/>
    <property type="match status" value="1"/>
</dbReference>
<name>A0A8S4FCG1_PLUXY</name>
<evidence type="ECO:0000256" key="8">
    <source>
        <dbReference type="ARBA" id="ARBA00023172"/>
    </source>
</evidence>
<dbReference type="Proteomes" id="UP000653454">
    <property type="component" value="Unassembled WGS sequence"/>
</dbReference>
<keyword evidence="8 11" id="KW-0233">DNA recombination</keyword>
<comment type="caution">
    <text evidence="11">Lacks conserved residue(s) required for the propagation of feature annotation.</text>
</comment>
<evidence type="ECO:0000256" key="6">
    <source>
        <dbReference type="ARBA" id="ARBA00022801"/>
    </source>
</evidence>
<dbReference type="PROSITE" id="PS50164">
    <property type="entry name" value="GIY_YIG"/>
    <property type="match status" value="1"/>
</dbReference>
<dbReference type="CDD" id="cd10455">
    <property type="entry name" value="GIY-YIG_SLX1"/>
    <property type="match status" value="1"/>
</dbReference>
<evidence type="ECO:0000256" key="4">
    <source>
        <dbReference type="ARBA" id="ARBA00022763"/>
    </source>
</evidence>
<evidence type="ECO:0000256" key="9">
    <source>
        <dbReference type="ARBA" id="ARBA00023204"/>
    </source>
</evidence>
<evidence type="ECO:0000256" key="7">
    <source>
        <dbReference type="ARBA" id="ARBA00022833"/>
    </source>
</evidence>
<feature type="region of interest" description="Disordered" evidence="12">
    <location>
        <begin position="247"/>
        <end position="280"/>
    </location>
</feature>
<proteinExistence type="inferred from homology"/>
<keyword evidence="6 11" id="KW-0378">Hydrolase</keyword>
<comment type="subcellular location">
    <subcellularLocation>
        <location evidence="11">Nucleus</location>
    </subcellularLocation>
</comment>
<dbReference type="Gene3D" id="3.40.1440.10">
    <property type="entry name" value="GIY-YIG endonuclease"/>
    <property type="match status" value="1"/>
</dbReference>
<dbReference type="InterPro" id="IPR048749">
    <property type="entry name" value="SLX1_C"/>
</dbReference>